<dbReference type="GO" id="GO:0005829">
    <property type="term" value="C:cytosol"/>
    <property type="evidence" value="ECO:0007669"/>
    <property type="project" value="TreeGrafter"/>
</dbReference>
<dbReference type="GO" id="GO:0032993">
    <property type="term" value="C:protein-DNA complex"/>
    <property type="evidence" value="ECO:0007669"/>
    <property type="project" value="TreeGrafter"/>
</dbReference>
<dbReference type="SMART" id="SM00448">
    <property type="entry name" value="REC"/>
    <property type="match status" value="1"/>
</dbReference>
<name>A0A2G1DI83_9BACT</name>
<evidence type="ECO:0000256" key="7">
    <source>
        <dbReference type="PROSITE-ProRule" id="PRU01091"/>
    </source>
</evidence>
<dbReference type="Pfam" id="PF00486">
    <property type="entry name" value="Trans_reg_C"/>
    <property type="match status" value="1"/>
</dbReference>
<reference evidence="10 13" key="2">
    <citation type="submission" date="2018-08" db="EMBL/GenBank/DDBJ databases">
        <title>Complete genome of the Arcobacter molluscorum type strain LMG 25693.</title>
        <authorList>
            <person name="Miller W.G."/>
            <person name="Yee E."/>
            <person name="Bono J.L."/>
        </authorList>
    </citation>
    <scope>NUCLEOTIDE SEQUENCE [LARGE SCALE GENOMIC DNA]</scope>
    <source>
        <strain evidence="10 13">CECT 7696</strain>
    </source>
</reference>
<dbReference type="InterPro" id="IPR036388">
    <property type="entry name" value="WH-like_DNA-bd_sf"/>
</dbReference>
<evidence type="ECO:0000259" key="9">
    <source>
        <dbReference type="PROSITE" id="PS51755"/>
    </source>
</evidence>
<evidence type="ECO:0000256" key="6">
    <source>
        <dbReference type="PROSITE-ProRule" id="PRU00169"/>
    </source>
</evidence>
<dbReference type="SUPFAM" id="SSF52172">
    <property type="entry name" value="CheY-like"/>
    <property type="match status" value="1"/>
</dbReference>
<dbReference type="PANTHER" id="PTHR48111:SF1">
    <property type="entry name" value="TWO-COMPONENT RESPONSE REGULATOR ORR33"/>
    <property type="match status" value="1"/>
</dbReference>
<dbReference type="InterPro" id="IPR001867">
    <property type="entry name" value="OmpR/PhoB-type_DNA-bd"/>
</dbReference>
<dbReference type="InterPro" id="IPR001789">
    <property type="entry name" value="Sig_transdc_resp-reg_receiver"/>
</dbReference>
<evidence type="ECO:0000256" key="4">
    <source>
        <dbReference type="ARBA" id="ARBA00023125"/>
    </source>
</evidence>
<protein>
    <submittedName>
        <fullName evidence="10">Signal transduction response regulator, OmpR family</fullName>
    </submittedName>
</protein>
<dbReference type="GO" id="GO:0006355">
    <property type="term" value="P:regulation of DNA-templated transcription"/>
    <property type="evidence" value="ECO:0007669"/>
    <property type="project" value="InterPro"/>
</dbReference>
<gene>
    <name evidence="10" type="ORF">AMOL_1379</name>
    <name evidence="11" type="ORF">CPU12_06945</name>
</gene>
<evidence type="ECO:0000256" key="3">
    <source>
        <dbReference type="ARBA" id="ARBA00023015"/>
    </source>
</evidence>
<dbReference type="Proteomes" id="UP000262712">
    <property type="component" value="Chromosome"/>
</dbReference>
<keyword evidence="2" id="KW-0902">Two-component regulatory system</keyword>
<dbReference type="CDD" id="cd00156">
    <property type="entry name" value="REC"/>
    <property type="match status" value="1"/>
</dbReference>
<keyword evidence="1 6" id="KW-0597">Phosphoprotein</keyword>
<evidence type="ECO:0000313" key="13">
    <source>
        <dbReference type="Proteomes" id="UP000262712"/>
    </source>
</evidence>
<feature type="DNA-binding region" description="OmpR/PhoB-type" evidence="7">
    <location>
        <begin position="152"/>
        <end position="249"/>
    </location>
</feature>
<dbReference type="EMBL" id="NXFY01000008">
    <property type="protein sequence ID" value="PHO18195.1"/>
    <property type="molecule type" value="Genomic_DNA"/>
</dbReference>
<dbReference type="CDD" id="cd00383">
    <property type="entry name" value="trans_reg_C"/>
    <property type="match status" value="1"/>
</dbReference>
<reference evidence="11 12" key="1">
    <citation type="submission" date="2017-09" db="EMBL/GenBank/DDBJ databases">
        <title>Arcobacter canalis sp. nov., a new species isolated from a water canal contaminated with urban sewage.</title>
        <authorList>
            <person name="Perez-Cataluna A."/>
            <person name="Salas-Masso N."/>
            <person name="Figueras M.J."/>
        </authorList>
    </citation>
    <scope>NUCLEOTIDE SEQUENCE [LARGE SCALE GENOMIC DNA]</scope>
    <source>
        <strain evidence="11 12">F98-3</strain>
    </source>
</reference>
<dbReference type="InterPro" id="IPR039420">
    <property type="entry name" value="WalR-like"/>
</dbReference>
<dbReference type="InterPro" id="IPR016032">
    <property type="entry name" value="Sig_transdc_resp-reg_C-effctor"/>
</dbReference>
<dbReference type="SMART" id="SM00862">
    <property type="entry name" value="Trans_reg_C"/>
    <property type="match status" value="1"/>
</dbReference>
<dbReference type="PROSITE" id="PS50110">
    <property type="entry name" value="RESPONSE_REGULATORY"/>
    <property type="match status" value="1"/>
</dbReference>
<dbReference type="GO" id="GO:0000156">
    <property type="term" value="F:phosphorelay response regulator activity"/>
    <property type="evidence" value="ECO:0007669"/>
    <property type="project" value="TreeGrafter"/>
</dbReference>
<keyword evidence="5" id="KW-0804">Transcription</keyword>
<dbReference type="RefSeq" id="WP_099342371.1">
    <property type="nucleotide sequence ID" value="NZ_CP032098.1"/>
</dbReference>
<evidence type="ECO:0000256" key="1">
    <source>
        <dbReference type="ARBA" id="ARBA00022553"/>
    </source>
</evidence>
<dbReference type="Proteomes" id="UP000221222">
    <property type="component" value="Unassembled WGS sequence"/>
</dbReference>
<dbReference type="Gene3D" id="3.40.50.2300">
    <property type="match status" value="1"/>
</dbReference>
<feature type="modified residue" description="4-aspartylphosphate" evidence="6">
    <location>
        <position position="72"/>
    </location>
</feature>
<evidence type="ECO:0000256" key="5">
    <source>
        <dbReference type="ARBA" id="ARBA00023163"/>
    </source>
</evidence>
<keyword evidence="4 7" id="KW-0238">DNA-binding</keyword>
<dbReference type="SUPFAM" id="SSF46894">
    <property type="entry name" value="C-terminal effector domain of the bipartite response regulators"/>
    <property type="match status" value="1"/>
</dbReference>
<evidence type="ECO:0000313" key="10">
    <source>
        <dbReference type="EMBL" id="AXX92354.1"/>
    </source>
</evidence>
<sequence>MVDYILLEQYCKDISILFVEDDKSIRKEMKDLLKELFFEKDITIANDGKEGFLKYQEYFETNNKTFDIVLTDVKMPKMDGLELIKKIYEQNPNQLIVVLSGESETHHLISFVNLGISYFLEKPLNYDEFIELIYTLTNKIYEQNNLNKKINIEEININDNLIWNTKTKQLLKDNNYIKLTKKENLLIETLLKTPKKTHSVEEIIPILWEDSFNKEVDVKNLKNIVSRLRKKIPELNIENIYSLGYRINIL</sequence>
<dbReference type="Pfam" id="PF00072">
    <property type="entry name" value="Response_reg"/>
    <property type="match status" value="1"/>
</dbReference>
<keyword evidence="12" id="KW-1185">Reference proteome</keyword>
<evidence type="ECO:0000313" key="12">
    <source>
        <dbReference type="Proteomes" id="UP000221222"/>
    </source>
</evidence>
<feature type="domain" description="OmpR/PhoB-type" evidence="9">
    <location>
        <begin position="152"/>
        <end position="249"/>
    </location>
</feature>
<evidence type="ECO:0000313" key="11">
    <source>
        <dbReference type="EMBL" id="PHO18195.1"/>
    </source>
</evidence>
<dbReference type="EMBL" id="CP032098">
    <property type="protein sequence ID" value="AXX92354.1"/>
    <property type="molecule type" value="Genomic_DNA"/>
</dbReference>
<dbReference type="AlphaFoldDB" id="A0A2G1DI83"/>
<dbReference type="InterPro" id="IPR011006">
    <property type="entry name" value="CheY-like_superfamily"/>
</dbReference>
<dbReference type="KEGG" id="amol:AMOL_1379"/>
<dbReference type="Gene3D" id="1.10.10.10">
    <property type="entry name" value="Winged helix-like DNA-binding domain superfamily/Winged helix DNA-binding domain"/>
    <property type="match status" value="1"/>
</dbReference>
<evidence type="ECO:0000256" key="2">
    <source>
        <dbReference type="ARBA" id="ARBA00023012"/>
    </source>
</evidence>
<proteinExistence type="predicted"/>
<evidence type="ECO:0000259" key="8">
    <source>
        <dbReference type="PROSITE" id="PS50110"/>
    </source>
</evidence>
<keyword evidence="3" id="KW-0805">Transcription regulation</keyword>
<organism evidence="11 12">
    <name type="scientific">Malaciobacter molluscorum LMG 25693</name>
    <dbReference type="NCBI Taxonomy" id="870501"/>
    <lineage>
        <taxon>Bacteria</taxon>
        <taxon>Pseudomonadati</taxon>
        <taxon>Campylobacterota</taxon>
        <taxon>Epsilonproteobacteria</taxon>
        <taxon>Campylobacterales</taxon>
        <taxon>Arcobacteraceae</taxon>
        <taxon>Malaciobacter</taxon>
    </lineage>
</organism>
<dbReference type="PROSITE" id="PS51755">
    <property type="entry name" value="OMPR_PHOB"/>
    <property type="match status" value="1"/>
</dbReference>
<dbReference type="GO" id="GO:0000976">
    <property type="term" value="F:transcription cis-regulatory region binding"/>
    <property type="evidence" value="ECO:0007669"/>
    <property type="project" value="TreeGrafter"/>
</dbReference>
<dbReference type="PANTHER" id="PTHR48111">
    <property type="entry name" value="REGULATOR OF RPOS"/>
    <property type="match status" value="1"/>
</dbReference>
<accession>A0A2G1DI83</accession>
<feature type="domain" description="Response regulatory" evidence="8">
    <location>
        <begin position="15"/>
        <end position="137"/>
    </location>
</feature>